<proteinExistence type="predicted"/>
<reference evidence="1" key="1">
    <citation type="submission" date="2018-06" db="EMBL/GenBank/DDBJ databases">
        <authorList>
            <person name="Zhirakovskaya E."/>
        </authorList>
    </citation>
    <scope>NUCLEOTIDE SEQUENCE</scope>
</reference>
<dbReference type="AlphaFoldDB" id="A0A3B0US95"/>
<name>A0A3B0US95_9ZZZZ</name>
<gene>
    <name evidence="1" type="ORF">MNBD_CHLOROFLEXI01-5220</name>
</gene>
<dbReference type="EMBL" id="UOEU01000482">
    <property type="protein sequence ID" value="VAW33768.1"/>
    <property type="molecule type" value="Genomic_DNA"/>
</dbReference>
<protein>
    <submittedName>
        <fullName evidence="1">Uncharacterized protein</fullName>
    </submittedName>
</protein>
<evidence type="ECO:0000313" key="1">
    <source>
        <dbReference type="EMBL" id="VAW33768.1"/>
    </source>
</evidence>
<sequence>MKRIESFLAARLFFLVPQLVGDRIYFISNLNGRNSLYLGDSKDHGWSSLEGFLGGPRNDSLGLLKRA</sequence>
<accession>A0A3B0US95</accession>
<organism evidence="1">
    <name type="scientific">hydrothermal vent metagenome</name>
    <dbReference type="NCBI Taxonomy" id="652676"/>
    <lineage>
        <taxon>unclassified sequences</taxon>
        <taxon>metagenomes</taxon>
        <taxon>ecological metagenomes</taxon>
    </lineage>
</organism>